<dbReference type="PROSITE" id="PS00163">
    <property type="entry name" value="FUMARATE_LYASES"/>
    <property type="match status" value="1"/>
</dbReference>
<evidence type="ECO:0000256" key="8">
    <source>
        <dbReference type="ARBA" id="ARBA00024477"/>
    </source>
</evidence>
<evidence type="ECO:0000256" key="2">
    <source>
        <dbReference type="ARBA" id="ARBA00004734"/>
    </source>
</evidence>
<dbReference type="FunFam" id="1.20.200.10:FF:000004">
    <property type="entry name" value="Adenylosuccinate lyase"/>
    <property type="match status" value="1"/>
</dbReference>
<dbReference type="Pfam" id="PF00206">
    <property type="entry name" value="Lyase_1"/>
    <property type="match status" value="1"/>
</dbReference>
<dbReference type="InterPro" id="IPR008948">
    <property type="entry name" value="L-Aspartase-like"/>
</dbReference>
<name>A9BQ88_DELAS</name>
<feature type="domain" description="Adenylosuccinate lyase PurB C-terminal" evidence="15">
    <location>
        <begin position="357"/>
        <end position="471"/>
    </location>
</feature>
<dbReference type="Proteomes" id="UP000000784">
    <property type="component" value="Chromosome"/>
</dbReference>
<evidence type="ECO:0000256" key="11">
    <source>
        <dbReference type="ARBA" id="ARBA00049115"/>
    </source>
</evidence>
<dbReference type="AlphaFoldDB" id="A9BQ88"/>
<dbReference type="UniPathway" id="UPA00075">
    <property type="reaction ID" value="UER00336"/>
</dbReference>
<comment type="pathway">
    <text evidence="1 13">Purine metabolism; IMP biosynthesis via de novo pathway; 5-amino-1-(5-phospho-D-ribosyl)imidazole-4-carboxamide from 5-amino-1-(5-phospho-D-ribosyl)imidazole-4-carboxylate: step 2/2.</text>
</comment>
<dbReference type="NCBIfam" id="TIGR00928">
    <property type="entry name" value="purB"/>
    <property type="match status" value="1"/>
</dbReference>
<dbReference type="InterPro" id="IPR022761">
    <property type="entry name" value="Fumarate_lyase_N"/>
</dbReference>
<dbReference type="InterPro" id="IPR013539">
    <property type="entry name" value="PurB_C"/>
</dbReference>
<comment type="pathway">
    <text evidence="2 13">Purine metabolism; AMP biosynthesis via de novo pathway; AMP from IMP: step 2/2.</text>
</comment>
<reference evidence="17" key="2">
    <citation type="submission" date="2007-11" db="EMBL/GenBank/DDBJ databases">
        <title>Complete sequence of Delftia acidovorans DSM 14801 / SPH-1.</title>
        <authorList>
            <person name="Copeland A."/>
            <person name="Lucas S."/>
            <person name="Lapidus A."/>
            <person name="Barry K."/>
            <person name="Glavina del Rio T."/>
            <person name="Dalin E."/>
            <person name="Tice H."/>
            <person name="Pitluck S."/>
            <person name="Lowry S."/>
            <person name="Clum A."/>
            <person name="Schmutz J."/>
            <person name="Larimer F."/>
            <person name="Land M."/>
            <person name="Hauser L."/>
            <person name="Kyrpides N."/>
            <person name="Kim E."/>
            <person name="Schleheck D."/>
            <person name="Richardson P."/>
        </authorList>
    </citation>
    <scope>NUCLEOTIDE SEQUENCE [LARGE SCALE GENOMIC DNA]</scope>
    <source>
        <strain evidence="17">DSM 14801 / SPH-1</strain>
    </source>
</reference>
<dbReference type="EC" id="4.3.2.2" evidence="4 12"/>
<dbReference type="PANTHER" id="PTHR43411:SF1">
    <property type="entry name" value="ADENYLOSUCCINATE LYASE"/>
    <property type="match status" value="1"/>
</dbReference>
<evidence type="ECO:0000256" key="3">
    <source>
        <dbReference type="ARBA" id="ARBA00008273"/>
    </source>
</evidence>
<evidence type="ECO:0000313" key="16">
    <source>
        <dbReference type="EMBL" id="ABX33498.1"/>
    </source>
</evidence>
<reference evidence="16 17" key="1">
    <citation type="journal article" date="2004" name="Appl. Environ. Microbiol.">
        <title>Mineralization of individual congeners of linear alkylbenzenesulfonate by defined pairs of heterotrophic bacteria.</title>
        <authorList>
            <person name="Schleheck D."/>
            <person name="Knepper T.P."/>
            <person name="Fischer K."/>
            <person name="Cook A.M."/>
        </authorList>
    </citation>
    <scope>NUCLEOTIDE SEQUENCE [LARGE SCALE GENOMIC DNA]</scope>
    <source>
        <strain evidence="17">DSM 14801 / SPH-1</strain>
    </source>
</reference>
<dbReference type="InterPro" id="IPR047136">
    <property type="entry name" value="PurB_bact"/>
</dbReference>
<accession>A9BQ88</accession>
<dbReference type="EMBL" id="CP000884">
    <property type="protein sequence ID" value="ABX33498.1"/>
    <property type="molecule type" value="Genomic_DNA"/>
</dbReference>
<dbReference type="GO" id="GO:0005829">
    <property type="term" value="C:cytosol"/>
    <property type="evidence" value="ECO:0007669"/>
    <property type="project" value="TreeGrafter"/>
</dbReference>
<comment type="function">
    <text evidence="9">Catalyzes two reactions in de novo purine nucleotide biosynthesis. Catalyzes the breakdown of 5-aminoimidazole- (N-succinylocarboxamide) ribotide (SAICAR or 2-[5-amino-1-(5-phospho-beta-D-ribosyl)imidazole-4-carboxamido]succinate) to 5-aminoimidazole-4-carboxamide ribotide (AICAR or 5-amino-1-(5-phospho-beta-D-ribosyl)imidazole-4-carboxamide) and fumarate, and of adenylosuccinate (ADS or N(6)-(1,2-dicarboxyethyl)-AMP) to adenosine monophosphate (AMP) and fumarate.</text>
</comment>
<comment type="catalytic activity">
    <reaction evidence="11">
        <text>N(6)-(1,2-dicarboxyethyl)-AMP = fumarate + AMP</text>
        <dbReference type="Rhea" id="RHEA:16853"/>
        <dbReference type="ChEBI" id="CHEBI:29806"/>
        <dbReference type="ChEBI" id="CHEBI:57567"/>
        <dbReference type="ChEBI" id="CHEBI:456215"/>
        <dbReference type="EC" id="4.3.2.2"/>
    </reaction>
    <physiologicalReaction direction="left-to-right" evidence="11">
        <dbReference type="Rhea" id="RHEA:16854"/>
    </physiologicalReaction>
</comment>
<dbReference type="NCBIfam" id="NF006764">
    <property type="entry name" value="PRK09285.1"/>
    <property type="match status" value="1"/>
</dbReference>
<evidence type="ECO:0000256" key="12">
    <source>
        <dbReference type="NCBIfam" id="TIGR00928"/>
    </source>
</evidence>
<dbReference type="Gene3D" id="1.10.40.30">
    <property type="entry name" value="Fumarase/aspartase (C-terminal domain)"/>
    <property type="match status" value="1"/>
</dbReference>
<dbReference type="GO" id="GO:0070626">
    <property type="term" value="F:(S)-2-(5-amino-1-(5-phospho-D-ribosyl)imidazole-4-carboxamido) succinate lyase (fumarate-forming) activity"/>
    <property type="evidence" value="ECO:0007669"/>
    <property type="project" value="RHEA"/>
</dbReference>
<comment type="catalytic activity">
    <reaction evidence="8">
        <text>(2S)-2-[5-amino-1-(5-phospho-beta-D-ribosyl)imidazole-4-carboxamido]succinate = 5-amino-1-(5-phospho-beta-D-ribosyl)imidazole-4-carboxamide + fumarate</text>
        <dbReference type="Rhea" id="RHEA:23920"/>
        <dbReference type="ChEBI" id="CHEBI:29806"/>
        <dbReference type="ChEBI" id="CHEBI:58443"/>
        <dbReference type="ChEBI" id="CHEBI:58475"/>
        <dbReference type="EC" id="4.3.2.2"/>
    </reaction>
    <physiologicalReaction direction="left-to-right" evidence="8">
        <dbReference type="Rhea" id="RHEA:23921"/>
    </physiologicalReaction>
</comment>
<organism evidence="16 17">
    <name type="scientific">Delftia acidovorans (strain DSM 14801 / SPH-1)</name>
    <dbReference type="NCBI Taxonomy" id="398578"/>
    <lineage>
        <taxon>Bacteria</taxon>
        <taxon>Pseudomonadati</taxon>
        <taxon>Pseudomonadota</taxon>
        <taxon>Betaproteobacteria</taxon>
        <taxon>Burkholderiales</taxon>
        <taxon>Comamonadaceae</taxon>
        <taxon>Delftia</taxon>
    </lineage>
</organism>
<evidence type="ECO:0000256" key="7">
    <source>
        <dbReference type="ARBA" id="ARBA00023239"/>
    </source>
</evidence>
<dbReference type="GO" id="GO:0044208">
    <property type="term" value="P:'de novo' AMP biosynthetic process"/>
    <property type="evidence" value="ECO:0007669"/>
    <property type="project" value="UniProtKB-UniPathway"/>
</dbReference>
<keyword evidence="17" id="KW-1185">Reference proteome</keyword>
<dbReference type="PANTHER" id="PTHR43411">
    <property type="entry name" value="ADENYLOSUCCINATE LYASE"/>
    <property type="match status" value="1"/>
</dbReference>
<sequence length="481" mass="53580">MRCPAISPYSPRFCRAHLQSRPMNLPHISALSPLDGRYAAKLSPLRPIMSEMGYMHRRVQVEVTWFIALSDAGFAEFKPLTEGARVYLQDLVKNFSEADAVAIKDIEKTTNHDVKAVEYWIKGKFDGRPELLKAAEFVHFACTSEDINNTSHALQLRAGRDSVLLPALAGITAKLREMAHAYAAVPMLSRTHGQTASPTTVGKEIANVLVRLEKAAARIAEVKLLAKMNGAVGNYNAHLSAWPEFDWEAFSKKVIESPEPQGLGLSFQPYSIQIEPHDYMAELFDAIARANTILIDFSRDVWGYVSLGYFKQRLKAGEIGSSTMPHKVNPIDFENAEGNLGLANALLKHLAEKLPISRWQRDLTDSTVLRNIGVAMGYATLAYSSLMTGLNKLELNEERLQEDLDHAWEVLAEPIQTVMRRYGVQGAYEKLKEVTRGKTVQAEDLHRLINGLEIPQADKDRLLAMTPASYVGKAAELARRV</sequence>
<dbReference type="CDD" id="cd01598">
    <property type="entry name" value="PurB"/>
    <property type="match status" value="1"/>
</dbReference>
<evidence type="ECO:0000256" key="5">
    <source>
        <dbReference type="ARBA" id="ARBA00017058"/>
    </source>
</evidence>
<dbReference type="InterPro" id="IPR020557">
    <property type="entry name" value="Fumarate_lyase_CS"/>
</dbReference>
<protein>
    <recommendedName>
        <fullName evidence="5 12">Adenylosuccinate lyase</fullName>
        <shortName evidence="13">ASL</shortName>
        <ecNumber evidence="4 12">4.3.2.2</ecNumber>
    </recommendedName>
    <alternativeName>
        <fullName evidence="10 13">Adenylosuccinase</fullName>
    </alternativeName>
</protein>
<dbReference type="HOGENOM" id="CLU_025566_2_0_4"/>
<evidence type="ECO:0000256" key="10">
    <source>
        <dbReference type="ARBA" id="ARBA00030717"/>
    </source>
</evidence>
<gene>
    <name evidence="16" type="ordered locus">Daci_0852</name>
</gene>
<proteinExistence type="inferred from homology"/>
<comment type="similarity">
    <text evidence="3 13">Belongs to the lyase 1 family. Adenylosuccinate lyase subfamily.</text>
</comment>
<dbReference type="KEGG" id="dac:Daci_0852"/>
<evidence type="ECO:0000256" key="6">
    <source>
        <dbReference type="ARBA" id="ARBA00022755"/>
    </source>
</evidence>
<evidence type="ECO:0000256" key="4">
    <source>
        <dbReference type="ARBA" id="ARBA00012339"/>
    </source>
</evidence>
<feature type="domain" description="Fumarate lyase N-terminal" evidence="14">
    <location>
        <begin position="36"/>
        <end position="338"/>
    </location>
</feature>
<keyword evidence="7 13" id="KW-0456">Lyase</keyword>
<evidence type="ECO:0000256" key="1">
    <source>
        <dbReference type="ARBA" id="ARBA00004706"/>
    </source>
</evidence>
<dbReference type="eggNOG" id="COG0015">
    <property type="taxonomic scope" value="Bacteria"/>
</dbReference>
<dbReference type="Gene3D" id="1.20.200.10">
    <property type="entry name" value="Fumarase/aspartase (Central domain)"/>
    <property type="match status" value="1"/>
</dbReference>
<dbReference type="PRINTS" id="PR00149">
    <property type="entry name" value="FUMRATELYASE"/>
</dbReference>
<dbReference type="STRING" id="398578.Daci_0852"/>
<evidence type="ECO:0000259" key="14">
    <source>
        <dbReference type="Pfam" id="PF00206"/>
    </source>
</evidence>
<dbReference type="Gene3D" id="1.10.275.10">
    <property type="entry name" value="Fumarase/aspartase (N-terminal domain)"/>
    <property type="match status" value="1"/>
</dbReference>
<dbReference type="InterPro" id="IPR000362">
    <property type="entry name" value="Fumarate_lyase_fam"/>
</dbReference>
<evidence type="ECO:0000256" key="13">
    <source>
        <dbReference type="RuleBase" id="RU361172"/>
    </source>
</evidence>
<dbReference type="GO" id="GO:0006189">
    <property type="term" value="P:'de novo' IMP biosynthetic process"/>
    <property type="evidence" value="ECO:0007669"/>
    <property type="project" value="UniProtKB-UniPathway"/>
</dbReference>
<dbReference type="UniPathway" id="UPA00074">
    <property type="reaction ID" value="UER00132"/>
</dbReference>
<dbReference type="GO" id="GO:0004018">
    <property type="term" value="F:N6-(1,2-dicarboxyethyl)AMP AMP-lyase (fumarate-forming) activity"/>
    <property type="evidence" value="ECO:0007669"/>
    <property type="project" value="UniProtKB-UniRule"/>
</dbReference>
<dbReference type="SUPFAM" id="SSF48557">
    <property type="entry name" value="L-aspartase-like"/>
    <property type="match status" value="1"/>
</dbReference>
<dbReference type="InterPro" id="IPR004769">
    <property type="entry name" value="Pur_lyase"/>
</dbReference>
<keyword evidence="6 13" id="KW-0658">Purine biosynthesis</keyword>
<evidence type="ECO:0000256" key="9">
    <source>
        <dbReference type="ARBA" id="ARBA00025012"/>
    </source>
</evidence>
<dbReference type="InterPro" id="IPR024083">
    <property type="entry name" value="Fumarase/histidase_N"/>
</dbReference>
<dbReference type="Pfam" id="PF08328">
    <property type="entry name" value="ASL_C"/>
    <property type="match status" value="1"/>
</dbReference>
<evidence type="ECO:0000259" key="15">
    <source>
        <dbReference type="Pfam" id="PF08328"/>
    </source>
</evidence>
<evidence type="ECO:0000313" key="17">
    <source>
        <dbReference type="Proteomes" id="UP000000784"/>
    </source>
</evidence>